<dbReference type="Proteomes" id="UP000013523">
    <property type="component" value="Chromosome"/>
</dbReference>
<keyword evidence="7" id="KW-1185">Reference proteome</keyword>
<dbReference type="SMART" id="SM00422">
    <property type="entry name" value="HTH_MERR"/>
    <property type="match status" value="1"/>
</dbReference>
<keyword evidence="4" id="KW-0804">Transcription</keyword>
<protein>
    <submittedName>
        <fullName evidence="6">Putative transcriptional regulator</fullName>
    </submittedName>
</protein>
<evidence type="ECO:0000313" key="6">
    <source>
        <dbReference type="EMBL" id="AGK96093.1"/>
    </source>
</evidence>
<sequence>MSYSISQVAKKFHLEAYTLRYYEKEGILSPQKTEKGIRYFTNSDLEELEMICCLKSTGMSLKDIKKYFDLCAKGDETLEHRMEIFTSHRNHILQEMEQLQKHLEKIQKKIQWYSGYMKSRRKK</sequence>
<dbReference type="PATRIC" id="fig|86416.3.peg.1090"/>
<evidence type="ECO:0000256" key="4">
    <source>
        <dbReference type="ARBA" id="ARBA00023163"/>
    </source>
</evidence>
<keyword evidence="1" id="KW-0678">Repressor</keyword>
<dbReference type="SUPFAM" id="SSF46955">
    <property type="entry name" value="Putative DNA-binding domain"/>
    <property type="match status" value="1"/>
</dbReference>
<gene>
    <name evidence="6" type="ORF">Clopa_1092</name>
</gene>
<proteinExistence type="predicted"/>
<keyword evidence="2" id="KW-0805">Transcription regulation</keyword>
<evidence type="ECO:0000256" key="3">
    <source>
        <dbReference type="ARBA" id="ARBA00023125"/>
    </source>
</evidence>
<dbReference type="eggNOG" id="COG0789">
    <property type="taxonomic scope" value="Bacteria"/>
</dbReference>
<feature type="domain" description="HTH merR-type" evidence="5">
    <location>
        <begin position="1"/>
        <end position="70"/>
    </location>
</feature>
<evidence type="ECO:0000313" key="7">
    <source>
        <dbReference type="Proteomes" id="UP000013523"/>
    </source>
</evidence>
<dbReference type="GO" id="GO:0003677">
    <property type="term" value="F:DNA binding"/>
    <property type="evidence" value="ECO:0007669"/>
    <property type="project" value="UniProtKB-KW"/>
</dbReference>
<evidence type="ECO:0000259" key="5">
    <source>
        <dbReference type="PROSITE" id="PS50937"/>
    </source>
</evidence>
<evidence type="ECO:0000256" key="2">
    <source>
        <dbReference type="ARBA" id="ARBA00023015"/>
    </source>
</evidence>
<dbReference type="InterPro" id="IPR047057">
    <property type="entry name" value="MerR_fam"/>
</dbReference>
<dbReference type="AlphaFoldDB" id="R4K0K7"/>
<dbReference type="PANTHER" id="PTHR30204">
    <property type="entry name" value="REDOX-CYCLING DRUG-SENSING TRANSCRIPTIONAL ACTIVATOR SOXR"/>
    <property type="match status" value="1"/>
</dbReference>
<dbReference type="CDD" id="cd01109">
    <property type="entry name" value="HTH_YyaN"/>
    <property type="match status" value="1"/>
</dbReference>
<dbReference type="HOGENOM" id="CLU_060077_8_0_9"/>
<organism evidence="6 7">
    <name type="scientific">Clostridium pasteurianum BC1</name>
    <dbReference type="NCBI Taxonomy" id="86416"/>
    <lineage>
        <taxon>Bacteria</taxon>
        <taxon>Bacillati</taxon>
        <taxon>Bacillota</taxon>
        <taxon>Clostridia</taxon>
        <taxon>Eubacteriales</taxon>
        <taxon>Clostridiaceae</taxon>
        <taxon>Clostridium</taxon>
    </lineage>
</organism>
<dbReference type="InterPro" id="IPR009061">
    <property type="entry name" value="DNA-bd_dom_put_sf"/>
</dbReference>
<dbReference type="OrthoDB" id="9811174at2"/>
<dbReference type="KEGG" id="cpas:Clopa_1092"/>
<dbReference type="InterPro" id="IPR000551">
    <property type="entry name" value="MerR-type_HTH_dom"/>
</dbReference>
<keyword evidence="3" id="KW-0238">DNA-binding</keyword>
<dbReference type="Gene3D" id="1.10.1660.10">
    <property type="match status" value="1"/>
</dbReference>
<dbReference type="GO" id="GO:0003700">
    <property type="term" value="F:DNA-binding transcription factor activity"/>
    <property type="evidence" value="ECO:0007669"/>
    <property type="project" value="InterPro"/>
</dbReference>
<reference evidence="6 7" key="1">
    <citation type="submission" date="2012-01" db="EMBL/GenBank/DDBJ databases">
        <title>Complete sequence of chromosome of Clostridium pasteurianum BC1.</title>
        <authorList>
            <consortium name="US DOE Joint Genome Institute"/>
            <person name="Lucas S."/>
            <person name="Han J."/>
            <person name="Lapidus A."/>
            <person name="Cheng J.-F."/>
            <person name="Goodwin L."/>
            <person name="Pitluck S."/>
            <person name="Peters L."/>
            <person name="Mikhailova N."/>
            <person name="Teshima H."/>
            <person name="Detter J.C."/>
            <person name="Han C."/>
            <person name="Tapia R."/>
            <person name="Land M."/>
            <person name="Hauser L."/>
            <person name="Kyrpides N."/>
            <person name="Ivanova N."/>
            <person name="Pagani I."/>
            <person name="Dunn J."/>
            <person name="Taghavi S."/>
            <person name="Francis A."/>
            <person name="van der Lelie D."/>
            <person name="Woyke T."/>
        </authorList>
    </citation>
    <scope>NUCLEOTIDE SEQUENCE [LARGE SCALE GENOMIC DNA]</scope>
    <source>
        <strain evidence="6 7">BC1</strain>
    </source>
</reference>
<dbReference type="EMBL" id="CP003261">
    <property type="protein sequence ID" value="AGK96093.1"/>
    <property type="molecule type" value="Genomic_DNA"/>
</dbReference>
<dbReference type="PROSITE" id="PS50937">
    <property type="entry name" value="HTH_MERR_2"/>
    <property type="match status" value="1"/>
</dbReference>
<name>R4K0K7_CLOPA</name>
<dbReference type="PANTHER" id="PTHR30204:SF69">
    <property type="entry name" value="MERR-FAMILY TRANSCRIPTIONAL REGULATOR"/>
    <property type="match status" value="1"/>
</dbReference>
<dbReference type="STRING" id="86416.Clopa_1092"/>
<evidence type="ECO:0000256" key="1">
    <source>
        <dbReference type="ARBA" id="ARBA00022491"/>
    </source>
</evidence>
<accession>R4K0K7</accession>
<dbReference type="Pfam" id="PF13411">
    <property type="entry name" value="MerR_1"/>
    <property type="match status" value="1"/>
</dbReference>